<keyword evidence="1" id="KW-0805">Transcription regulation</keyword>
<comment type="caution">
    <text evidence="6">The sequence shown here is derived from an EMBL/GenBank/DDBJ whole genome shotgun (WGS) entry which is preliminary data.</text>
</comment>
<dbReference type="PANTHER" id="PTHR33204:SF18">
    <property type="entry name" value="TRANSCRIPTIONAL REGULATORY PROTEIN"/>
    <property type="match status" value="1"/>
</dbReference>
<keyword evidence="7" id="KW-1185">Reference proteome</keyword>
<dbReference type="Pfam" id="PF01638">
    <property type="entry name" value="HxlR"/>
    <property type="match status" value="1"/>
</dbReference>
<keyword evidence="2" id="KW-0238">DNA-binding</keyword>
<dbReference type="SUPFAM" id="SSF46785">
    <property type="entry name" value="Winged helix' DNA-binding domain"/>
    <property type="match status" value="1"/>
</dbReference>
<protein>
    <submittedName>
        <fullName evidence="6">Helix-turn-helix domain-containing protein</fullName>
    </submittedName>
</protein>
<dbReference type="InterPro" id="IPR036390">
    <property type="entry name" value="WH_DNA-bd_sf"/>
</dbReference>
<evidence type="ECO:0000256" key="4">
    <source>
        <dbReference type="SAM" id="MobiDB-lite"/>
    </source>
</evidence>
<keyword evidence="3" id="KW-0804">Transcription</keyword>
<evidence type="ECO:0000256" key="3">
    <source>
        <dbReference type="ARBA" id="ARBA00023163"/>
    </source>
</evidence>
<proteinExistence type="predicted"/>
<dbReference type="Proteomes" id="UP001501195">
    <property type="component" value="Unassembled WGS sequence"/>
</dbReference>
<dbReference type="PANTHER" id="PTHR33204">
    <property type="entry name" value="TRANSCRIPTIONAL REGULATOR, MARR FAMILY"/>
    <property type="match status" value="1"/>
</dbReference>
<dbReference type="EMBL" id="BAABIL010000321">
    <property type="protein sequence ID" value="GAA4981451.1"/>
    <property type="molecule type" value="Genomic_DNA"/>
</dbReference>
<organism evidence="6 7">
    <name type="scientific">Kineococcus glutinatus</name>
    <dbReference type="NCBI Taxonomy" id="1070872"/>
    <lineage>
        <taxon>Bacteria</taxon>
        <taxon>Bacillati</taxon>
        <taxon>Actinomycetota</taxon>
        <taxon>Actinomycetes</taxon>
        <taxon>Kineosporiales</taxon>
        <taxon>Kineosporiaceae</taxon>
        <taxon>Kineococcus</taxon>
    </lineage>
</organism>
<sequence>MRQTSFAAMHCSLARTLEVVGDWWSPLVLRDLYLGLDRFDQLVADLGISRNLLAARLDALVAGGVVAREAYQEHPVRHRYVLTEAGRDLVPVLLALTAWGDRWATPEGGPPLRVRHTACGAETRATVCCSGCGQPLEAGQVRCTPGPGGREAPGTALLGRVVAGGADDGAAPPADPPTRTAPA</sequence>
<dbReference type="InterPro" id="IPR002577">
    <property type="entry name" value="HTH_HxlR"/>
</dbReference>
<name>A0ABP9HY77_9ACTN</name>
<evidence type="ECO:0000313" key="7">
    <source>
        <dbReference type="Proteomes" id="UP001501195"/>
    </source>
</evidence>
<evidence type="ECO:0000256" key="2">
    <source>
        <dbReference type="ARBA" id="ARBA00023125"/>
    </source>
</evidence>
<feature type="domain" description="HTH hxlR-type" evidence="5">
    <location>
        <begin position="11"/>
        <end position="108"/>
    </location>
</feature>
<dbReference type="InterPro" id="IPR036388">
    <property type="entry name" value="WH-like_DNA-bd_sf"/>
</dbReference>
<feature type="region of interest" description="Disordered" evidence="4">
    <location>
        <begin position="162"/>
        <end position="183"/>
    </location>
</feature>
<evidence type="ECO:0000313" key="6">
    <source>
        <dbReference type="EMBL" id="GAA4981451.1"/>
    </source>
</evidence>
<evidence type="ECO:0000256" key="1">
    <source>
        <dbReference type="ARBA" id="ARBA00023015"/>
    </source>
</evidence>
<reference evidence="7" key="1">
    <citation type="journal article" date="2019" name="Int. J. Syst. Evol. Microbiol.">
        <title>The Global Catalogue of Microorganisms (GCM) 10K type strain sequencing project: providing services to taxonomists for standard genome sequencing and annotation.</title>
        <authorList>
            <consortium name="The Broad Institute Genomics Platform"/>
            <consortium name="The Broad Institute Genome Sequencing Center for Infectious Disease"/>
            <person name="Wu L."/>
            <person name="Ma J."/>
        </authorList>
    </citation>
    <scope>NUCLEOTIDE SEQUENCE [LARGE SCALE GENOMIC DNA]</scope>
    <source>
        <strain evidence="7">JCM 18126</strain>
    </source>
</reference>
<dbReference type="RefSeq" id="WP_345712569.1">
    <property type="nucleotide sequence ID" value="NZ_BAABIL010000321.1"/>
</dbReference>
<gene>
    <name evidence="6" type="ORF">GCM10023225_21810</name>
</gene>
<dbReference type="Gene3D" id="1.10.10.10">
    <property type="entry name" value="Winged helix-like DNA-binding domain superfamily/Winged helix DNA-binding domain"/>
    <property type="match status" value="1"/>
</dbReference>
<evidence type="ECO:0000259" key="5">
    <source>
        <dbReference type="PROSITE" id="PS51118"/>
    </source>
</evidence>
<accession>A0ABP9HY77</accession>
<dbReference type="PROSITE" id="PS51118">
    <property type="entry name" value="HTH_HXLR"/>
    <property type="match status" value="1"/>
</dbReference>